<evidence type="ECO:0000313" key="3">
    <source>
        <dbReference type="Proteomes" id="UP000198846"/>
    </source>
</evidence>
<proteinExistence type="predicted"/>
<reference evidence="2 3" key="1">
    <citation type="submission" date="2016-10" db="EMBL/GenBank/DDBJ databases">
        <authorList>
            <person name="de Groot N.N."/>
        </authorList>
    </citation>
    <scope>NUCLEOTIDE SEQUENCE [LARGE SCALE GENOMIC DNA]</scope>
    <source>
        <strain evidence="2 3">DSM 23842</strain>
    </source>
</reference>
<gene>
    <name evidence="2" type="ORF">SAMN04487990_102233</name>
</gene>
<dbReference type="RefSeq" id="WP_092131930.1">
    <property type="nucleotide sequence ID" value="NZ_FNQK01000002.1"/>
</dbReference>
<evidence type="ECO:0000256" key="1">
    <source>
        <dbReference type="SAM" id="Phobius"/>
    </source>
</evidence>
<dbReference type="Proteomes" id="UP000198846">
    <property type="component" value="Unassembled WGS sequence"/>
</dbReference>
<protein>
    <submittedName>
        <fullName evidence="2">Uncharacterized protein</fullName>
    </submittedName>
</protein>
<keyword evidence="3" id="KW-1185">Reference proteome</keyword>
<accession>A0A1H3W4X0</accession>
<organism evidence="2 3">
    <name type="scientific">Bizionia paragorgiae</name>
    <dbReference type="NCBI Taxonomy" id="283786"/>
    <lineage>
        <taxon>Bacteria</taxon>
        <taxon>Pseudomonadati</taxon>
        <taxon>Bacteroidota</taxon>
        <taxon>Flavobacteriia</taxon>
        <taxon>Flavobacteriales</taxon>
        <taxon>Flavobacteriaceae</taxon>
        <taxon>Bizionia</taxon>
    </lineage>
</organism>
<evidence type="ECO:0000313" key="2">
    <source>
        <dbReference type="EMBL" id="SDZ82155.1"/>
    </source>
</evidence>
<feature type="transmembrane region" description="Helical" evidence="1">
    <location>
        <begin position="38"/>
        <end position="62"/>
    </location>
</feature>
<feature type="transmembrane region" description="Helical" evidence="1">
    <location>
        <begin position="9"/>
        <end position="26"/>
    </location>
</feature>
<dbReference type="AlphaFoldDB" id="A0A1H3W4X0"/>
<name>A0A1H3W4X0_BIZPA</name>
<dbReference type="STRING" id="283786.SAMN04487990_102233"/>
<dbReference type="EMBL" id="FNQK01000002">
    <property type="protein sequence ID" value="SDZ82155.1"/>
    <property type="molecule type" value="Genomic_DNA"/>
</dbReference>
<keyword evidence="1" id="KW-0812">Transmembrane</keyword>
<keyword evidence="1" id="KW-1133">Transmembrane helix</keyword>
<keyword evidence="1" id="KW-0472">Membrane</keyword>
<sequence length="103" mass="11573">MKKKYTKRALLWLVVSILGSIFYQYVKAKTTGSGETHWGTSIGVFIGGSLIGILSALIFLVLDYFILWKKEIQIPLLTVLKILVLSVIILLMSSRTMHDLLFG</sequence>
<feature type="transmembrane region" description="Helical" evidence="1">
    <location>
        <begin position="74"/>
        <end position="93"/>
    </location>
</feature>